<dbReference type="GO" id="GO:0006397">
    <property type="term" value="P:mRNA processing"/>
    <property type="evidence" value="ECO:0007669"/>
    <property type="project" value="UniProtKB-KW"/>
</dbReference>
<dbReference type="InterPro" id="IPR011709">
    <property type="entry name" value="DEAD-box_helicase_OB_fold"/>
</dbReference>
<dbReference type="SMART" id="SM00487">
    <property type="entry name" value="DEXDc"/>
    <property type="match status" value="1"/>
</dbReference>
<evidence type="ECO:0000256" key="4">
    <source>
        <dbReference type="ARBA" id="ARBA00022801"/>
    </source>
</evidence>
<dbReference type="InterPro" id="IPR048333">
    <property type="entry name" value="HA2_WH"/>
</dbReference>
<feature type="region of interest" description="Disordered" evidence="9">
    <location>
        <begin position="813"/>
        <end position="835"/>
    </location>
</feature>
<dbReference type="PROSITE" id="PS51194">
    <property type="entry name" value="HELICASE_CTER"/>
    <property type="match status" value="1"/>
</dbReference>
<dbReference type="GO" id="GO:0005524">
    <property type="term" value="F:ATP binding"/>
    <property type="evidence" value="ECO:0007669"/>
    <property type="project" value="UniProtKB-KW"/>
</dbReference>
<evidence type="ECO:0000256" key="9">
    <source>
        <dbReference type="SAM" id="MobiDB-lite"/>
    </source>
</evidence>
<dbReference type="InterPro" id="IPR014001">
    <property type="entry name" value="Helicase_ATP-bd"/>
</dbReference>
<evidence type="ECO:0000256" key="2">
    <source>
        <dbReference type="ARBA" id="ARBA00022664"/>
    </source>
</evidence>
<dbReference type="Pfam" id="PF21010">
    <property type="entry name" value="HA2_C"/>
    <property type="match status" value="1"/>
</dbReference>
<evidence type="ECO:0000256" key="5">
    <source>
        <dbReference type="ARBA" id="ARBA00022806"/>
    </source>
</evidence>
<dbReference type="GO" id="GO:0003723">
    <property type="term" value="F:RNA binding"/>
    <property type="evidence" value="ECO:0007669"/>
    <property type="project" value="TreeGrafter"/>
</dbReference>
<protein>
    <recommendedName>
        <fullName evidence="1">RNA helicase</fullName>
        <ecNumber evidence="1">3.6.4.13</ecNumber>
    </recommendedName>
</protein>
<feature type="domain" description="Helicase C-terminal" evidence="11">
    <location>
        <begin position="383"/>
        <end position="557"/>
    </location>
</feature>
<proteinExistence type="predicted"/>
<keyword evidence="5 12" id="KW-0347">Helicase</keyword>
<dbReference type="SMART" id="SM00847">
    <property type="entry name" value="HA2"/>
    <property type="match status" value="1"/>
</dbReference>
<feature type="domain" description="Helicase ATP-binding" evidence="10">
    <location>
        <begin position="197"/>
        <end position="358"/>
    </location>
</feature>
<dbReference type="Gene3D" id="3.40.50.300">
    <property type="entry name" value="P-loop containing nucleotide triphosphate hydrolases"/>
    <property type="match status" value="2"/>
</dbReference>
<evidence type="ECO:0000256" key="7">
    <source>
        <dbReference type="ARBA" id="ARBA00023187"/>
    </source>
</evidence>
<dbReference type="OrthoDB" id="10253254at2759"/>
<dbReference type="PANTHER" id="PTHR18934:SF83">
    <property type="entry name" value="PRE-MRNA-SPLICING FACTOR ATP-DEPENDENT RNA HELICASE DHX16"/>
    <property type="match status" value="1"/>
</dbReference>
<evidence type="ECO:0000256" key="8">
    <source>
        <dbReference type="ARBA" id="ARBA00047984"/>
    </source>
</evidence>
<dbReference type="InterPro" id="IPR002464">
    <property type="entry name" value="DNA/RNA_helicase_DEAH_CS"/>
</dbReference>
<dbReference type="AlphaFoldDB" id="A0A9W8YF20"/>
<keyword evidence="13" id="KW-1185">Reference proteome</keyword>
<evidence type="ECO:0000259" key="10">
    <source>
        <dbReference type="PROSITE" id="PS51192"/>
    </source>
</evidence>
<evidence type="ECO:0000259" key="11">
    <source>
        <dbReference type="PROSITE" id="PS51194"/>
    </source>
</evidence>
<evidence type="ECO:0000313" key="12">
    <source>
        <dbReference type="EMBL" id="KAJ4375206.1"/>
    </source>
</evidence>
<dbReference type="PROSITE" id="PS00690">
    <property type="entry name" value="DEAH_ATP_HELICASE"/>
    <property type="match status" value="1"/>
</dbReference>
<keyword evidence="7" id="KW-0508">mRNA splicing</keyword>
<dbReference type="SUPFAM" id="SSF52540">
    <property type="entry name" value="P-loop containing nucleoside triphosphate hydrolases"/>
    <property type="match status" value="1"/>
</dbReference>
<dbReference type="FunFam" id="3.40.50.300:FF:000615">
    <property type="entry name" value="pre-mRNA-splicing factor ATP-dependent RNA helicase DEAH7"/>
    <property type="match status" value="1"/>
</dbReference>
<dbReference type="Pfam" id="PF00271">
    <property type="entry name" value="Helicase_C"/>
    <property type="match status" value="1"/>
</dbReference>
<dbReference type="EMBL" id="JAPEUY010000003">
    <property type="protein sequence ID" value="KAJ4375206.1"/>
    <property type="molecule type" value="Genomic_DNA"/>
</dbReference>
<sequence>MDPKRRKTDHQDMSELRLASRQKYLAEREAQQLALLRRQVAEEAEEEARLGSKLSERERREFARNRQTLSLAEARQAIDEHLDGYRLPDSDYSNKNEVLTKRHKDKESLKSEVELWEDETLRKVKTQIKRPERVREDDYEFVFDEQTRVSFQTDPATRIDPDKQALQSQLDAAEKAAQTIADTQKSLPVYQYKEVLLQAMEDHQTLIVVGETGSGKSTQIPQYVVENFTKGAVVITQPRRVAAMSVSARVAQEMGARLGKEVGYSVRFDDKTSDETRVKYCTDGILLREVIADPMLSKYSVIMIDEAHERSVSTDLLLCLCRQLVRARADLKLLVLSATINAGKFASYFDQAPILNIPGRTHPVQLNYVQNPEASYLSAAITTVFQIHISQPLPGDILVFLSGEEEILSAMENIESTMKKLRGKAKELIVLPLYSALPPNEQAKVFEPTPSNSRKVILATNIAETSITIDEVKHVIDSGYSKEVTFDPSTGISSLVVSPISRASANQRAGRAGRTSSGFCYRLYTKHAFYNEMSETTEPEIQRIGMDAVVLQLKALQIDNLLEFEFLDPPTPNSIIKSLEGLYALGALDSSGKLTRVGRKMAELPLDIKLSKAILESEKYGCREEILSIVSVLGESASLFMRPKDKRVAADSARQRLAKEAGDFGDFMTYLQIYLQFEESGFDPRWCTENFLQYRSLNRARDVRDQLVKLCEKVELPESSSADHIAIRKTLTAGFFPNAARLQRDGLSYRTLSNNGMTVFIHPSSSLMENRPKFVVYAELILTTKEYIRSVLAINPEWLVEVAPHMHTASAISRLGDDKKMPKERSKTSAGITRR</sequence>
<gene>
    <name evidence="12" type="primary">DHX16</name>
    <name evidence="12" type="ORF">N0V83_002292</name>
</gene>
<dbReference type="GO" id="GO:0071013">
    <property type="term" value="C:catalytic step 2 spliceosome"/>
    <property type="evidence" value="ECO:0007669"/>
    <property type="project" value="TreeGrafter"/>
</dbReference>
<keyword evidence="4 12" id="KW-0378">Hydrolase</keyword>
<organism evidence="12 13">
    <name type="scientific">Neocucurbitaria cava</name>
    <dbReference type="NCBI Taxonomy" id="798079"/>
    <lineage>
        <taxon>Eukaryota</taxon>
        <taxon>Fungi</taxon>
        <taxon>Dikarya</taxon>
        <taxon>Ascomycota</taxon>
        <taxon>Pezizomycotina</taxon>
        <taxon>Dothideomycetes</taxon>
        <taxon>Pleosporomycetidae</taxon>
        <taxon>Pleosporales</taxon>
        <taxon>Pleosporineae</taxon>
        <taxon>Cucurbitariaceae</taxon>
        <taxon>Neocucurbitaria</taxon>
    </lineage>
</organism>
<dbReference type="Pfam" id="PF07717">
    <property type="entry name" value="OB_NTP_bind"/>
    <property type="match status" value="1"/>
</dbReference>
<dbReference type="CDD" id="cd17917">
    <property type="entry name" value="DEXHc_RHA-like"/>
    <property type="match status" value="1"/>
</dbReference>
<dbReference type="Proteomes" id="UP001140560">
    <property type="component" value="Unassembled WGS sequence"/>
</dbReference>
<dbReference type="GO" id="GO:0003724">
    <property type="term" value="F:RNA helicase activity"/>
    <property type="evidence" value="ECO:0007669"/>
    <property type="project" value="UniProtKB-EC"/>
</dbReference>
<accession>A0A9W8YF20</accession>
<keyword evidence="3" id="KW-0547">Nucleotide-binding</keyword>
<keyword evidence="6" id="KW-0067">ATP-binding</keyword>
<dbReference type="PROSITE" id="PS51192">
    <property type="entry name" value="HELICASE_ATP_BIND_1"/>
    <property type="match status" value="1"/>
</dbReference>
<dbReference type="CDD" id="cd18791">
    <property type="entry name" value="SF2_C_RHA"/>
    <property type="match status" value="1"/>
</dbReference>
<comment type="catalytic activity">
    <reaction evidence="8">
        <text>ATP + H2O = ADP + phosphate + H(+)</text>
        <dbReference type="Rhea" id="RHEA:13065"/>
        <dbReference type="ChEBI" id="CHEBI:15377"/>
        <dbReference type="ChEBI" id="CHEBI:15378"/>
        <dbReference type="ChEBI" id="CHEBI:30616"/>
        <dbReference type="ChEBI" id="CHEBI:43474"/>
        <dbReference type="ChEBI" id="CHEBI:456216"/>
        <dbReference type="EC" id="3.6.4.13"/>
    </reaction>
</comment>
<dbReference type="PANTHER" id="PTHR18934">
    <property type="entry name" value="ATP-DEPENDENT RNA HELICASE"/>
    <property type="match status" value="1"/>
</dbReference>
<dbReference type="InterPro" id="IPR001650">
    <property type="entry name" value="Helicase_C-like"/>
</dbReference>
<dbReference type="InterPro" id="IPR027417">
    <property type="entry name" value="P-loop_NTPase"/>
</dbReference>
<dbReference type="Pfam" id="PF00270">
    <property type="entry name" value="DEAD"/>
    <property type="match status" value="1"/>
</dbReference>
<reference evidence="12" key="1">
    <citation type="submission" date="2022-10" db="EMBL/GenBank/DDBJ databases">
        <title>Tapping the CABI collections for fungal endophytes: first genome assemblies for Collariella, Neodidymelliopsis, Ascochyta clinopodiicola, Didymella pomorum, Didymosphaeria variabile, Neocosmospora piperis and Neocucurbitaria cava.</title>
        <authorList>
            <person name="Hill R."/>
        </authorList>
    </citation>
    <scope>NUCLEOTIDE SEQUENCE</scope>
    <source>
        <strain evidence="12">IMI 356814</strain>
    </source>
</reference>
<dbReference type="InterPro" id="IPR007502">
    <property type="entry name" value="Helicase-assoc_dom"/>
</dbReference>
<evidence type="ECO:0000313" key="13">
    <source>
        <dbReference type="Proteomes" id="UP001140560"/>
    </source>
</evidence>
<feature type="compositionally biased region" description="Basic and acidic residues" evidence="9">
    <location>
        <begin position="815"/>
        <end position="827"/>
    </location>
</feature>
<dbReference type="GO" id="GO:0008380">
    <property type="term" value="P:RNA splicing"/>
    <property type="evidence" value="ECO:0007669"/>
    <property type="project" value="UniProtKB-KW"/>
</dbReference>
<dbReference type="GO" id="GO:0016787">
    <property type="term" value="F:hydrolase activity"/>
    <property type="evidence" value="ECO:0007669"/>
    <property type="project" value="UniProtKB-KW"/>
</dbReference>
<dbReference type="Pfam" id="PF04408">
    <property type="entry name" value="WHD_HA2"/>
    <property type="match status" value="1"/>
</dbReference>
<name>A0A9W8YF20_9PLEO</name>
<dbReference type="Gene3D" id="1.20.120.1080">
    <property type="match status" value="1"/>
</dbReference>
<dbReference type="EC" id="3.6.4.13" evidence="1"/>
<keyword evidence="2" id="KW-0507">mRNA processing</keyword>
<dbReference type="FunFam" id="3.40.50.300:FF:000007">
    <property type="entry name" value="Pre-mRNA-splicing factor ATP-dependent RNA helicase"/>
    <property type="match status" value="1"/>
</dbReference>
<evidence type="ECO:0000256" key="1">
    <source>
        <dbReference type="ARBA" id="ARBA00012552"/>
    </source>
</evidence>
<evidence type="ECO:0000256" key="3">
    <source>
        <dbReference type="ARBA" id="ARBA00022741"/>
    </source>
</evidence>
<dbReference type="InterPro" id="IPR011545">
    <property type="entry name" value="DEAD/DEAH_box_helicase_dom"/>
</dbReference>
<comment type="caution">
    <text evidence="12">The sequence shown here is derived from an EMBL/GenBank/DDBJ whole genome shotgun (WGS) entry which is preliminary data.</text>
</comment>
<dbReference type="SMART" id="SM00490">
    <property type="entry name" value="HELICc"/>
    <property type="match status" value="1"/>
</dbReference>
<evidence type="ECO:0000256" key="6">
    <source>
        <dbReference type="ARBA" id="ARBA00022840"/>
    </source>
</evidence>